<evidence type="ECO:0000313" key="5">
    <source>
        <dbReference type="EMBL" id="KRG70148.1"/>
    </source>
</evidence>
<proteinExistence type="predicted"/>
<comment type="caution">
    <text evidence="5">The sequence shown here is derived from an EMBL/GenBank/DDBJ whole genome shotgun (WGS) entry which is preliminary data.</text>
</comment>
<evidence type="ECO:0000313" key="6">
    <source>
        <dbReference type="Proteomes" id="UP000052052"/>
    </source>
</evidence>
<protein>
    <recommendedName>
        <fullName evidence="4">BPP domain-containing protein</fullName>
    </recommendedName>
</protein>
<dbReference type="EMBL" id="LDJL01000007">
    <property type="protein sequence ID" value="KRG70148.1"/>
    <property type="molecule type" value="Genomic_DNA"/>
</dbReference>
<dbReference type="Proteomes" id="UP000052052">
    <property type="component" value="Unassembled WGS sequence"/>
</dbReference>
<dbReference type="PROSITE" id="PS51257">
    <property type="entry name" value="PROKAR_LIPOPROTEIN"/>
    <property type="match status" value="1"/>
</dbReference>
<dbReference type="InterPro" id="IPR011042">
    <property type="entry name" value="6-blade_b-propeller_TolB-like"/>
</dbReference>
<keyword evidence="3" id="KW-0732">Signal</keyword>
<evidence type="ECO:0000259" key="4">
    <source>
        <dbReference type="PROSITE" id="PS51662"/>
    </source>
</evidence>
<keyword evidence="1" id="KW-0677">Repeat</keyword>
<dbReference type="PATRIC" id="fig|344882.3.peg.2948"/>
<dbReference type="AlphaFoldDB" id="A0A0R0CWP7"/>
<feature type="domain" description="BPP" evidence="4">
    <location>
        <begin position="29"/>
        <end position="357"/>
    </location>
</feature>
<dbReference type="STRING" id="344882.ABB29_07995"/>
<dbReference type="Pfam" id="PF01436">
    <property type="entry name" value="NHL"/>
    <property type="match status" value="1"/>
</dbReference>
<dbReference type="PROSITE" id="PS51662">
    <property type="entry name" value="BP_PHYTASE"/>
    <property type="match status" value="1"/>
</dbReference>
<name>A0A0R0CWP7_9GAMM</name>
<dbReference type="InterPro" id="IPR003431">
    <property type="entry name" value="B-propeller_Phytase"/>
</dbReference>
<dbReference type="OrthoDB" id="5943115at2"/>
<evidence type="ECO:0000256" key="2">
    <source>
        <dbReference type="PROSITE-ProRule" id="PRU00504"/>
    </source>
</evidence>
<dbReference type="SUPFAM" id="SSF50956">
    <property type="entry name" value="Thermostable phytase (3-phytase)"/>
    <property type="match status" value="1"/>
</dbReference>
<dbReference type="InterPro" id="IPR001258">
    <property type="entry name" value="NHL_repeat"/>
</dbReference>
<evidence type="ECO:0000256" key="3">
    <source>
        <dbReference type="SAM" id="SignalP"/>
    </source>
</evidence>
<dbReference type="RefSeq" id="WP_083487655.1">
    <property type="nucleotide sequence ID" value="NZ_LDJL01000007.1"/>
</dbReference>
<evidence type="ECO:0000256" key="1">
    <source>
        <dbReference type="ARBA" id="ARBA00022737"/>
    </source>
</evidence>
<gene>
    <name evidence="5" type="ORF">ABB29_07995</name>
</gene>
<feature type="chain" id="PRO_5006394781" description="BPP domain-containing protein" evidence="3">
    <location>
        <begin position="23"/>
        <end position="364"/>
    </location>
</feature>
<feature type="signal peptide" evidence="3">
    <location>
        <begin position="1"/>
        <end position="22"/>
    </location>
</feature>
<sequence length="364" mass="39485">MNQRTMLLALLLSGWTLLSGCATPPHNSRNPAPKPLSHVDAVIDESWISVPSPEDELDSLAVWAPPRGDLWVIATAKSTHRLVVLDGETGARLRTVGARGSALGQFERPNGIAVEGDLVFVVERDNHRVQVLRLPDFQPLAIIGADVLQLPYGVWLRPLAPGRLEMLVTDSFMADFRAGVVPPLPQLDQRVKRFLIDVDGDGAVHARLAGQFGDTTEQGALRMVESIAGDAANDRLLIAEEDRRVGSTLRDYTLQGRYRGFSLPVFDADAEGVALWQCQQQAGYWIAVDQVAPTLFRVFDRQTLAPAGVFSGRVTANTDGEVLHAAPSRRFPAGVVFALHDDRSVSAFDLGKVSAALHLGHGCV</sequence>
<accession>A0A0R0CWP7</accession>
<reference evidence="5 6" key="1">
    <citation type="submission" date="2015-05" db="EMBL/GenBank/DDBJ databases">
        <title>Genome sequencing and analysis of members of genus Stenotrophomonas.</title>
        <authorList>
            <person name="Patil P.P."/>
            <person name="Midha S."/>
            <person name="Patil P.B."/>
        </authorList>
    </citation>
    <scope>NUCLEOTIDE SEQUENCE [LARGE SCALE GENOMIC DNA]</scope>
    <source>
        <strain evidence="5 6">DSM 21858</strain>
    </source>
</reference>
<feature type="repeat" description="NHL" evidence="2">
    <location>
        <begin position="93"/>
        <end position="135"/>
    </location>
</feature>
<dbReference type="PROSITE" id="PS51125">
    <property type="entry name" value="NHL"/>
    <property type="match status" value="1"/>
</dbReference>
<organism evidence="5 6">
    <name type="scientific">Pseudoxanthomonas dokdonensis</name>
    <dbReference type="NCBI Taxonomy" id="344882"/>
    <lineage>
        <taxon>Bacteria</taxon>
        <taxon>Pseudomonadati</taxon>
        <taxon>Pseudomonadota</taxon>
        <taxon>Gammaproteobacteria</taxon>
        <taxon>Lysobacterales</taxon>
        <taxon>Lysobacteraceae</taxon>
        <taxon>Pseudoxanthomonas</taxon>
    </lineage>
</organism>
<keyword evidence="6" id="KW-1185">Reference proteome</keyword>
<dbReference type="Gene3D" id="2.120.10.30">
    <property type="entry name" value="TolB, C-terminal domain"/>
    <property type="match status" value="1"/>
</dbReference>
<dbReference type="GO" id="GO:0016158">
    <property type="term" value="F:inositol hexakisphosphate 3-phosphatase activity"/>
    <property type="evidence" value="ECO:0007669"/>
    <property type="project" value="InterPro"/>
</dbReference>